<dbReference type="PANTHER" id="PTHR10443:SF12">
    <property type="entry name" value="DIPEPTIDASE"/>
    <property type="match status" value="1"/>
</dbReference>
<proteinExistence type="predicted"/>
<name>A0A0D1V7F1_ANEMI</name>
<dbReference type="EMBL" id="LGUG01000004">
    <property type="protein sequence ID" value="KON96720.1"/>
    <property type="molecule type" value="Genomic_DNA"/>
</dbReference>
<accession>A0A0D1V7F1</accession>
<sequence length="343" mass="38731">MEKKIDSLHERAFVIDAHFDLLMDVEIQRAKGRRKVIETDYLPGFKMGGINLIVASIFIESEFLPEMGLRKALAQIHSLYEEIDESPHHIMICKTYEDIWKAKQENKIGFLLSFEGIEPIGHDIRLLRIFYELGVRIVGLVWSRRNYAADGSHFTPVREGTKGGLTAFGIEVIEEAEKLGMFIDVSHLNDEGVADVLKTVKKPVIASHSNARALMPIMRNISDEQMQQIAATGGVIGINAASILVAESDEKSNLEHLINHLDHMVKVVGVNHVGIGLDLCDMVMKYVSPDNFGKFERIPFDVVKGHESFKEITQELIKRGYKDEEIEGILGNNFLRVYKEAFK</sequence>
<evidence type="ECO:0000313" key="3">
    <source>
        <dbReference type="Proteomes" id="UP000037269"/>
    </source>
</evidence>
<dbReference type="PATRIC" id="fig|47500.8.peg.310"/>
<gene>
    <name evidence="1" type="ORF">AF333_15795</name>
    <name evidence="2" type="ORF">SAMN04487909_15710</name>
</gene>
<dbReference type="InterPro" id="IPR008257">
    <property type="entry name" value="Pept_M19"/>
</dbReference>
<dbReference type="PANTHER" id="PTHR10443">
    <property type="entry name" value="MICROSOMAL DIPEPTIDASE"/>
    <property type="match status" value="1"/>
</dbReference>
<dbReference type="GO" id="GO:0070573">
    <property type="term" value="F:metallodipeptidase activity"/>
    <property type="evidence" value="ECO:0007669"/>
    <property type="project" value="InterPro"/>
</dbReference>
<dbReference type="Pfam" id="PF01244">
    <property type="entry name" value="Peptidase_M19"/>
    <property type="match status" value="1"/>
</dbReference>
<dbReference type="EMBL" id="FNED01000057">
    <property type="protein sequence ID" value="SDK46068.1"/>
    <property type="molecule type" value="Genomic_DNA"/>
</dbReference>
<reference evidence="1 3" key="1">
    <citation type="submission" date="2015-07" db="EMBL/GenBank/DDBJ databases">
        <title>Fjat-14205 dsm 2895.</title>
        <authorList>
            <person name="Liu B."/>
            <person name="Wang J."/>
            <person name="Zhu Y."/>
            <person name="Liu G."/>
            <person name="Chen Q."/>
            <person name="Chen Z."/>
            <person name="Lan J."/>
            <person name="Che J."/>
            <person name="Ge C."/>
            <person name="Shi H."/>
            <person name="Pan Z."/>
            <person name="Liu X."/>
        </authorList>
    </citation>
    <scope>NUCLEOTIDE SEQUENCE [LARGE SCALE GENOMIC DNA]</scope>
    <source>
        <strain evidence="1 3">DSM 2895</strain>
    </source>
</reference>
<dbReference type="SUPFAM" id="SSF51556">
    <property type="entry name" value="Metallo-dependent hydrolases"/>
    <property type="match status" value="1"/>
</dbReference>
<dbReference type="AlphaFoldDB" id="A0A0D1V7F1"/>
<dbReference type="CDD" id="cd01301">
    <property type="entry name" value="rDP_like"/>
    <property type="match status" value="1"/>
</dbReference>
<dbReference type="Gene3D" id="3.20.20.140">
    <property type="entry name" value="Metal-dependent hydrolases"/>
    <property type="match status" value="1"/>
</dbReference>
<dbReference type="InterPro" id="IPR032466">
    <property type="entry name" value="Metal_Hydrolase"/>
</dbReference>
<dbReference type="Proteomes" id="UP000037269">
    <property type="component" value="Unassembled WGS sequence"/>
</dbReference>
<dbReference type="PROSITE" id="PS51365">
    <property type="entry name" value="RENAL_DIPEPTIDASE_2"/>
    <property type="match status" value="1"/>
</dbReference>
<organism evidence="1 3">
    <name type="scientific">Aneurinibacillus migulanus</name>
    <name type="common">Bacillus migulanus</name>
    <dbReference type="NCBI Taxonomy" id="47500"/>
    <lineage>
        <taxon>Bacteria</taxon>
        <taxon>Bacillati</taxon>
        <taxon>Bacillota</taxon>
        <taxon>Bacilli</taxon>
        <taxon>Bacillales</taxon>
        <taxon>Paenibacillaceae</taxon>
        <taxon>Aneurinibacillus group</taxon>
        <taxon>Aneurinibacillus</taxon>
    </lineage>
</organism>
<evidence type="ECO:0000313" key="4">
    <source>
        <dbReference type="Proteomes" id="UP000182836"/>
    </source>
</evidence>
<dbReference type="STRING" id="47500.AF333_15795"/>
<dbReference type="GO" id="GO:0006508">
    <property type="term" value="P:proteolysis"/>
    <property type="evidence" value="ECO:0007669"/>
    <property type="project" value="InterPro"/>
</dbReference>
<evidence type="ECO:0000313" key="1">
    <source>
        <dbReference type="EMBL" id="KON96720.1"/>
    </source>
</evidence>
<protein>
    <submittedName>
        <fullName evidence="1">Membrane dipeptidase</fullName>
    </submittedName>
</protein>
<dbReference type="RefSeq" id="WP_043066348.1">
    <property type="nucleotide sequence ID" value="NZ_BJOA01000254.1"/>
</dbReference>
<keyword evidence="3" id="KW-1185">Reference proteome</keyword>
<reference evidence="2 4" key="2">
    <citation type="submission" date="2016-10" db="EMBL/GenBank/DDBJ databases">
        <authorList>
            <person name="de Groot N.N."/>
        </authorList>
    </citation>
    <scope>NUCLEOTIDE SEQUENCE [LARGE SCALE GENOMIC DNA]</scope>
    <source>
        <strain evidence="2 4">DSM 2895</strain>
    </source>
</reference>
<dbReference type="OrthoDB" id="9804920at2"/>
<evidence type="ECO:0000313" key="2">
    <source>
        <dbReference type="EMBL" id="SDK46068.1"/>
    </source>
</evidence>
<dbReference type="GeneID" id="42306635"/>
<dbReference type="Proteomes" id="UP000182836">
    <property type="component" value="Unassembled WGS sequence"/>
</dbReference>